<dbReference type="InterPro" id="IPR037830">
    <property type="entry name" value="ZZZ3"/>
</dbReference>
<dbReference type="Pfam" id="PF00569">
    <property type="entry name" value="ZZ"/>
    <property type="match status" value="1"/>
</dbReference>
<proteinExistence type="predicted"/>
<gene>
    <name evidence="9" type="ORF">PoB_006858100</name>
</gene>
<evidence type="ECO:0000256" key="3">
    <source>
        <dbReference type="ARBA" id="ARBA00022833"/>
    </source>
</evidence>
<reference evidence="9 10" key="1">
    <citation type="journal article" date="2021" name="Elife">
        <title>Chloroplast acquisition without the gene transfer in kleptoplastic sea slugs, Plakobranchus ocellatus.</title>
        <authorList>
            <person name="Maeda T."/>
            <person name="Takahashi S."/>
            <person name="Yoshida T."/>
            <person name="Shimamura S."/>
            <person name="Takaki Y."/>
            <person name="Nagai Y."/>
            <person name="Toyoda A."/>
            <person name="Suzuki Y."/>
            <person name="Arimoto A."/>
            <person name="Ishii H."/>
            <person name="Satoh N."/>
            <person name="Nishiyama T."/>
            <person name="Hasebe M."/>
            <person name="Maruyama T."/>
            <person name="Minagawa J."/>
            <person name="Obokata J."/>
            <person name="Shigenobu S."/>
        </authorList>
    </citation>
    <scope>NUCLEOTIDE SEQUENCE [LARGE SCALE GENOMIC DNA]</scope>
</reference>
<feature type="domain" description="HTH myb-type" evidence="8">
    <location>
        <begin position="206"/>
        <end position="258"/>
    </location>
</feature>
<dbReference type="InterPro" id="IPR009057">
    <property type="entry name" value="Homeodomain-like_sf"/>
</dbReference>
<dbReference type="GO" id="GO:0070461">
    <property type="term" value="C:SAGA-type complex"/>
    <property type="evidence" value="ECO:0007669"/>
    <property type="project" value="UniProtKB-ARBA"/>
</dbReference>
<dbReference type="PROSITE" id="PS50090">
    <property type="entry name" value="MYB_LIKE"/>
    <property type="match status" value="1"/>
</dbReference>
<dbReference type="PANTHER" id="PTHR22705">
    <property type="entry name" value="ZINC FINGER, ZZ DOMAIN CONTAINING 3"/>
    <property type="match status" value="1"/>
</dbReference>
<dbReference type="PROSITE" id="PS51294">
    <property type="entry name" value="HTH_MYB"/>
    <property type="match status" value="1"/>
</dbReference>
<comment type="caution">
    <text evidence="9">The sequence shown here is derived from an EMBL/GenBank/DDBJ whole genome shotgun (WGS) entry which is preliminary data.</text>
</comment>
<feature type="domain" description="Myb-like" evidence="6">
    <location>
        <begin position="206"/>
        <end position="254"/>
    </location>
</feature>
<evidence type="ECO:0000259" key="7">
    <source>
        <dbReference type="PROSITE" id="PS50135"/>
    </source>
</evidence>
<accession>A0AAV4DDZ4</accession>
<evidence type="ECO:0000259" key="6">
    <source>
        <dbReference type="PROSITE" id="PS50090"/>
    </source>
</evidence>
<dbReference type="AlphaFoldDB" id="A0AAV4DDZ4"/>
<dbReference type="CDD" id="cd00167">
    <property type="entry name" value="SANT"/>
    <property type="match status" value="1"/>
</dbReference>
<name>A0AAV4DDZ4_9GAST</name>
<evidence type="ECO:0000256" key="2">
    <source>
        <dbReference type="ARBA" id="ARBA00022771"/>
    </source>
</evidence>
<evidence type="ECO:0000256" key="1">
    <source>
        <dbReference type="ARBA" id="ARBA00022723"/>
    </source>
</evidence>
<keyword evidence="2 4" id="KW-0863">Zinc-finger</keyword>
<dbReference type="InterPro" id="IPR043145">
    <property type="entry name" value="Znf_ZZ_sf"/>
</dbReference>
<dbReference type="Pfam" id="PF00249">
    <property type="entry name" value="Myb_DNA-binding"/>
    <property type="match status" value="1"/>
</dbReference>
<evidence type="ECO:0000256" key="4">
    <source>
        <dbReference type="PROSITE-ProRule" id="PRU00228"/>
    </source>
</evidence>
<dbReference type="SMART" id="SM00291">
    <property type="entry name" value="ZnF_ZZ"/>
    <property type="match status" value="1"/>
</dbReference>
<evidence type="ECO:0000256" key="5">
    <source>
        <dbReference type="SAM" id="MobiDB-lite"/>
    </source>
</evidence>
<evidence type="ECO:0000313" key="10">
    <source>
        <dbReference type="Proteomes" id="UP000735302"/>
    </source>
</evidence>
<dbReference type="PANTHER" id="PTHR22705:SF0">
    <property type="entry name" value="ZZ-TYPE ZINC FINGER-CONTAINING PROTEIN 3"/>
    <property type="match status" value="1"/>
</dbReference>
<dbReference type="Proteomes" id="UP000735302">
    <property type="component" value="Unassembled WGS sequence"/>
</dbReference>
<keyword evidence="10" id="KW-1185">Reference proteome</keyword>
<feature type="domain" description="ZZ-type" evidence="7">
    <location>
        <begin position="384"/>
        <end position="443"/>
    </location>
</feature>
<sequence>MCVKCLDLDFSLHDLVERFHFYNTISRMEATAYAYEEISEPYYFETDHAALKENSDYRSLLYTIALLEAQRQQAAKDIDALYKAQADALENPLSFVEQLQKGTDLALPKSQKIAELPDIQWEKYSTNTNFSSFGSSSQHMTRNKKIPNDAGDNSMGRLKSKLIHGLNALTNESSNQVGSTGSDSDVVVVRGRAKDKSKSVTFNQLWTAEEQQRLEHLLIQFPPEEVESRRWTKIADALGNRTAIQVASRVQKYFLRLAKEGLPIPGRMPNLSTYVKKGSHRHHRYNRVYHNSTFLQAHTPPVWMKDEDEDYSSSIHSSFSVRPGHHSEDNTPAMSETASTRDESSDEDDLPQELVNTPEYQELQRLKKLKKQMLAQQHTSATKHIGYKCDKCGCEPIVGTRWHCIDCPADMSFDFCEDCSDTSFQKDKHDSSHRLHPYKHAVLDSDYMSTSTATDYNYLDPNYMPAS</sequence>
<dbReference type="SUPFAM" id="SSF46689">
    <property type="entry name" value="Homeodomain-like"/>
    <property type="match status" value="1"/>
</dbReference>
<dbReference type="InterPro" id="IPR001005">
    <property type="entry name" value="SANT/Myb"/>
</dbReference>
<dbReference type="Gene3D" id="1.10.10.60">
    <property type="entry name" value="Homeodomain-like"/>
    <property type="match status" value="1"/>
</dbReference>
<protein>
    <submittedName>
        <fullName evidence="9">ZZ-type Zinc finger-containing protein 3-like</fullName>
    </submittedName>
</protein>
<dbReference type="InterPro" id="IPR000433">
    <property type="entry name" value="Znf_ZZ"/>
</dbReference>
<dbReference type="SMART" id="SM00717">
    <property type="entry name" value="SANT"/>
    <property type="match status" value="1"/>
</dbReference>
<evidence type="ECO:0000259" key="8">
    <source>
        <dbReference type="PROSITE" id="PS51294"/>
    </source>
</evidence>
<organism evidence="9 10">
    <name type="scientific">Plakobranchus ocellatus</name>
    <dbReference type="NCBI Taxonomy" id="259542"/>
    <lineage>
        <taxon>Eukaryota</taxon>
        <taxon>Metazoa</taxon>
        <taxon>Spiralia</taxon>
        <taxon>Lophotrochozoa</taxon>
        <taxon>Mollusca</taxon>
        <taxon>Gastropoda</taxon>
        <taxon>Heterobranchia</taxon>
        <taxon>Euthyneura</taxon>
        <taxon>Panpulmonata</taxon>
        <taxon>Sacoglossa</taxon>
        <taxon>Placobranchoidea</taxon>
        <taxon>Plakobranchidae</taxon>
        <taxon>Plakobranchus</taxon>
    </lineage>
</organism>
<feature type="region of interest" description="Disordered" evidence="5">
    <location>
        <begin position="314"/>
        <end position="353"/>
    </location>
</feature>
<dbReference type="GO" id="GO:0008270">
    <property type="term" value="F:zinc ion binding"/>
    <property type="evidence" value="ECO:0007669"/>
    <property type="project" value="UniProtKB-KW"/>
</dbReference>
<keyword evidence="1" id="KW-0479">Metal-binding</keyword>
<dbReference type="InterPro" id="IPR017930">
    <property type="entry name" value="Myb_dom"/>
</dbReference>
<keyword evidence="3" id="KW-0862">Zinc</keyword>
<dbReference type="PROSITE" id="PS50135">
    <property type="entry name" value="ZF_ZZ_2"/>
    <property type="match status" value="1"/>
</dbReference>
<dbReference type="EMBL" id="BLXT01007741">
    <property type="protein sequence ID" value="GFO42076.1"/>
    <property type="molecule type" value="Genomic_DNA"/>
</dbReference>
<dbReference type="Gene3D" id="3.30.60.90">
    <property type="match status" value="1"/>
</dbReference>
<dbReference type="SUPFAM" id="SSF57850">
    <property type="entry name" value="RING/U-box"/>
    <property type="match status" value="1"/>
</dbReference>
<evidence type="ECO:0000313" key="9">
    <source>
        <dbReference type="EMBL" id="GFO42076.1"/>
    </source>
</evidence>